<dbReference type="Gene3D" id="3.20.20.100">
    <property type="entry name" value="NADP-dependent oxidoreductase domain"/>
    <property type="match status" value="1"/>
</dbReference>
<dbReference type="PROSITE" id="PS51651">
    <property type="entry name" value="DOCKER"/>
    <property type="match status" value="1"/>
</dbReference>
<dbReference type="PANTHER" id="PTHR45653">
    <property type="entry name" value="DEDICATOR OF CYTOKINESIS"/>
    <property type="match status" value="1"/>
</dbReference>
<dbReference type="InterPro" id="IPR042455">
    <property type="entry name" value="DOCK_N_sub1"/>
</dbReference>
<dbReference type="Pfam" id="PF23554">
    <property type="entry name" value="TPR_DOCK"/>
    <property type="match status" value="1"/>
</dbReference>
<dbReference type="Gene3D" id="1.20.1270.350">
    <property type="entry name" value="Dedicator of cytokinesis N-terminal subdomain"/>
    <property type="match status" value="1"/>
</dbReference>
<evidence type="ECO:0000256" key="1">
    <source>
        <dbReference type="ARBA" id="ARBA00004496"/>
    </source>
</evidence>
<dbReference type="Pfam" id="PF20422">
    <property type="entry name" value="DHR-2_Lobe_B"/>
    <property type="match status" value="1"/>
</dbReference>
<sequence>MTTQNSVINWISLPKFGYGFAIYPFTPGSSNSTNSTKGEAVVSDADASSITSTNENSPIISFQVTLEVGDEVYVFEEQGAWYRGYVVSQLRQTEEPQVYVGIFPMNHVYIKEYLDDIELLQENSDVASISENEKYTRPPPPLPSLKCGDDTVSGKSEPLVDEIASTVREWSSILPKYLEERNYDMFRTVKDQINNLLQGRRQLLAQTLSHDELSKLRRELINKLVSGNLIQNLDIIVRDPERGFLADETNISAIRLYQLQTQLSTLNIDKQKSESVLLSPAASTPNAQQTQSSSTLADTGSHIPKFYHIFLDLKAWVASISAPGEYTELYFSLYTKAGGRFITEEYFIVFNHNGVPKDESKIGKIRTIFTDLSHHDIQEQIYLVCRIVRTGSMKITDRDKEIPKEVGSMTSLFSKSLKETENADQSTQQVNGKLPTQAFRRPFGCAVLEISHLLQGKEKESMSEHVMPIFVPIQESTFATLHEDIIMDHIKDFEKSPRAEMVSVSIRPYYGEAATIIKENPALLQDIPITSRLGFPDVVFPGDVRNEIYIKLISGDFSQGRTTTAKNIQVTAEVRLNSGETLENVISQGTGEPRTTHFESLVFYHSNNPMWGELIKLCIPIELIEQAHLFFTFRHRSTRDKKEDKIYAFAYIPLFPENRAFISDGKHNLTLYRYDKQLINSSSYLKAPWTPSATIPDTVSVHSFTSSHSTHKLVTSSRESMSIMTFLCSTKYTQNEVLLKLLNWEKQLLSDAHEMVSVLKKFTFVGEVEIVKFLRDIFDALFGILISTKNQQGDLDDLIFSALVTILGIVSDRRFTNFRPVLDVYIEKHFTCAPASSHLIRSMNRLISNPTNPDNAQNLRSAIKVWQYIFKIILRSRELQRTKETDIGLSGNYVEEQFKKDLFALFKSIDKLMSITTPQSIIGTQTLALQNFASIFSDLGKCFTPEDLVQIAIRFTESVRLPKGKLLAYKLLVVLQFCRGPLFENAESRAILLRRVVEWVADHMGKWEKTGKVIDVETARMQWQDGIRLCITIIAVMLESLQNTIELSTDEEFLQREVENVKIIHPLMMKLCESYRELHITNNGSRQRNDRTASIGSLSMLTSSYLNQTPALTNKYSREFPFYQFQSSNSIGLGEISSVILQILFLLTQDNIKEHLLSTYYREGHDATGEFLILLFQVARSILKNEAFPSSWLNMNIMSLKVFLKFLEPVSSLMEKNYIPDKEAPENFNEQLWREYFNFLLCLLTNEHLIIENFTPQKRRAIWRLAGDLRGHGAKLLSNLWDSLGWRQGKDGKMAGYQTRFINTLLGPILELCLSHHDELRSAAITVLFSIIVTQYTMEEDLKQMESDIIDLLDKLFMSENKGDEISRAYFIVQLRSLFEDSNVDAPLKEIIMKFLDSLSEFLELLLGVRELPEGDEFQDDRIMCTLKLMKFIKSIERDQIYIKYVHQLVQMQVNYLNFVEAALALKLHSDLYEWDPNSEVEALPDLDFPKQSPFDRKERLYIQILDYFVKGKAWECGIEICKELARHFEYTTHDYQRLSNILKQQAVLHENVIKKERYFSEYFRVGFYGRGFPASLQNRQFIYRGYEWEKIGAFCERMQNKHPQAQLLKSNNPPTDDILYGDGQFLQVTAVNPEPDRNNPVFKGDVPSAIRSYYEHNSVNTFCFSRPVNKNPDGVKSSNEFLDLWTEKTIMISEDYFPTVLRRSEVIQVTIIEVSPIENAIATMKAKNRELLALEAKYNAYLSSKNVDIDKINTNPLSMSLNGAVDAPVNGGVPMYKKAFFGSDFLTANSDKEVFVEQLKEAIEEQVHIIDRSLDIHERLVSNEMRPLHDTLVKFFHRNFSEEIYRLAERKKSKAQNSVKNAKPSKLVTSDSFTASPFFLPPLNINKSFGIPSTYGVPSYTTESLSPISPISMPLSNSSIITRVTSVKLNSKSVGSQSDSCSNTASATYTKSPSEGGSSNNSIDDTIADMPVIKKRSTIKERQNSSPFSEKRMILRGFSLNRNKSTTQQGTKYLSHPEIRITYHINIIKMTSNYLTLSHIGLGTYRMCANVLKNKVAFYEALTRKPKAPIINVIDTSPNYFNLGSTIFKREDIFLSSKFGNIIGENMRNIESEIECLKIPSGNIVKHSEYCYHCIHPEFMRAQLHKSLEQLKTNYLDFFFIHNPEYFLKKHVKFTANNRKVLGKVIIERISETFIALEQAISQGLIRSYGISSSSFALPNTDQNFLPYEDLLDRARKASRIVRGTENHGFTAIQFPANMLEPIGLETTAKWAKSNGLKVFVNRPFNAFTKDGRFRLASYPKSSYGQIKESTIERLKSSTQGYNDFHIEGLIDWIIRIGSQLSEFESIYHFDAYKVILEQRIKKVHKDPMIRMILKDFINGLEDEIRYRDSRRVETYLKKNGWESLIKNKPIEEVAYEFLKDSGVVDCVLMELTAKNYVDFAIQMLEKYK</sequence>
<comment type="caution">
    <text evidence="9">The sequence shown here is derived from an EMBL/GenBank/DDBJ whole genome shotgun (WGS) entry which is preliminary data.</text>
</comment>
<dbReference type="CDD" id="cd11684">
    <property type="entry name" value="DHR2_DOCK"/>
    <property type="match status" value="1"/>
</dbReference>
<evidence type="ECO:0000256" key="4">
    <source>
        <dbReference type="ARBA" id="ARBA00022658"/>
    </source>
</evidence>
<dbReference type="InterPro" id="IPR056372">
    <property type="entry name" value="TPR_DOCK"/>
</dbReference>
<dbReference type="Pfam" id="PF20421">
    <property type="entry name" value="DHR-2_Lobe_C"/>
    <property type="match status" value="1"/>
</dbReference>
<dbReference type="Pfam" id="PF06920">
    <property type="entry name" value="DHR-2_Lobe_A"/>
    <property type="match status" value="1"/>
</dbReference>
<comment type="similarity">
    <text evidence="5">Belongs to the DOCK family.</text>
</comment>
<dbReference type="GO" id="GO:0007264">
    <property type="term" value="P:small GTPase-mediated signal transduction"/>
    <property type="evidence" value="ECO:0007669"/>
    <property type="project" value="InterPro"/>
</dbReference>
<evidence type="ECO:0000313" key="9">
    <source>
        <dbReference type="EMBL" id="CAG8494427.1"/>
    </source>
</evidence>
<dbReference type="GO" id="GO:0005737">
    <property type="term" value="C:cytoplasm"/>
    <property type="evidence" value="ECO:0007669"/>
    <property type="project" value="UniProtKB-SubCell"/>
</dbReference>
<dbReference type="SUPFAM" id="SSF48371">
    <property type="entry name" value="ARM repeat"/>
    <property type="match status" value="1"/>
</dbReference>
<dbReference type="SUPFAM" id="SSF51430">
    <property type="entry name" value="NAD(P)-linked oxidoreductase"/>
    <property type="match status" value="1"/>
</dbReference>
<dbReference type="InterPro" id="IPR026791">
    <property type="entry name" value="DOCK"/>
</dbReference>
<feature type="compositionally biased region" description="Polar residues" evidence="6">
    <location>
        <begin position="1933"/>
        <end position="1965"/>
    </location>
</feature>
<keyword evidence="2" id="KW-0963">Cytoplasm</keyword>
<dbReference type="Proteomes" id="UP000789706">
    <property type="component" value="Unassembled WGS sequence"/>
</dbReference>
<comment type="subcellular location">
    <subcellularLocation>
        <location evidence="1">Cytoplasm</location>
    </subcellularLocation>
</comment>
<keyword evidence="3" id="KW-0597">Phosphoprotein</keyword>
<feature type="domain" description="C2 DOCK-type" evidence="7">
    <location>
        <begin position="545"/>
        <end position="728"/>
    </location>
</feature>
<dbReference type="InterPro" id="IPR046773">
    <property type="entry name" value="DOCKER_Lobe_C"/>
</dbReference>
<dbReference type="GO" id="GO:0005085">
    <property type="term" value="F:guanyl-nucleotide exchange factor activity"/>
    <property type="evidence" value="ECO:0007669"/>
    <property type="project" value="UniProtKB-KW"/>
</dbReference>
<dbReference type="GO" id="GO:0005886">
    <property type="term" value="C:plasma membrane"/>
    <property type="evidence" value="ECO:0007669"/>
    <property type="project" value="TreeGrafter"/>
</dbReference>
<feature type="domain" description="DOCKER" evidence="8">
    <location>
        <begin position="1433"/>
        <end position="1853"/>
    </location>
</feature>
<dbReference type="CDD" id="cd19099">
    <property type="entry name" value="AKR_unchar"/>
    <property type="match status" value="1"/>
</dbReference>
<organism evidence="9 10">
    <name type="scientific">Diversispora eburnea</name>
    <dbReference type="NCBI Taxonomy" id="1213867"/>
    <lineage>
        <taxon>Eukaryota</taxon>
        <taxon>Fungi</taxon>
        <taxon>Fungi incertae sedis</taxon>
        <taxon>Mucoromycota</taxon>
        <taxon>Glomeromycotina</taxon>
        <taxon>Glomeromycetes</taxon>
        <taxon>Diversisporales</taxon>
        <taxon>Diversisporaceae</taxon>
        <taxon>Diversispora</taxon>
    </lineage>
</organism>
<dbReference type="Pfam" id="PF16172">
    <property type="entry name" value="DOCK_N"/>
    <property type="match status" value="1"/>
</dbReference>
<dbReference type="InterPro" id="IPR036812">
    <property type="entry name" value="NAD(P)_OxRdtase_dom_sf"/>
</dbReference>
<dbReference type="PROSITE" id="PS51650">
    <property type="entry name" value="C2_DOCK"/>
    <property type="match status" value="1"/>
</dbReference>
<dbReference type="GO" id="GO:0031267">
    <property type="term" value="F:small GTPase binding"/>
    <property type="evidence" value="ECO:0007669"/>
    <property type="project" value="TreeGrafter"/>
</dbReference>
<keyword evidence="4" id="KW-0344">Guanine-nucleotide releasing factor</keyword>
<evidence type="ECO:0000256" key="5">
    <source>
        <dbReference type="PROSITE-ProRule" id="PRU00983"/>
    </source>
</evidence>
<evidence type="ECO:0000259" key="7">
    <source>
        <dbReference type="PROSITE" id="PS51650"/>
    </source>
</evidence>
<dbReference type="EMBL" id="CAJVPK010000325">
    <property type="protein sequence ID" value="CAG8494427.1"/>
    <property type="molecule type" value="Genomic_DNA"/>
</dbReference>
<dbReference type="Gene3D" id="2.60.40.150">
    <property type="entry name" value="C2 domain"/>
    <property type="match status" value="1"/>
</dbReference>
<dbReference type="InterPro" id="IPR027357">
    <property type="entry name" value="DOCKER_dom"/>
</dbReference>
<reference evidence="9" key="1">
    <citation type="submission" date="2021-06" db="EMBL/GenBank/DDBJ databases">
        <authorList>
            <person name="Kallberg Y."/>
            <person name="Tangrot J."/>
            <person name="Rosling A."/>
        </authorList>
    </citation>
    <scope>NUCLEOTIDE SEQUENCE</scope>
    <source>
        <strain evidence="9">AZ414A</strain>
    </source>
</reference>
<dbReference type="InterPro" id="IPR043162">
    <property type="entry name" value="DOCK_C_lobe_C"/>
</dbReference>
<dbReference type="InterPro" id="IPR023210">
    <property type="entry name" value="NADP_OxRdtase_dom"/>
</dbReference>
<protein>
    <submittedName>
        <fullName evidence="9">2502_t:CDS:1</fullName>
    </submittedName>
</protein>
<evidence type="ECO:0000256" key="3">
    <source>
        <dbReference type="ARBA" id="ARBA00022553"/>
    </source>
</evidence>
<dbReference type="InterPro" id="IPR046770">
    <property type="entry name" value="DOCKER_Lobe_B"/>
</dbReference>
<keyword evidence="10" id="KW-1185">Reference proteome</keyword>
<dbReference type="InterPro" id="IPR043161">
    <property type="entry name" value="DOCK_C_lobe_A"/>
</dbReference>
<dbReference type="InterPro" id="IPR032376">
    <property type="entry name" value="DOCK_N"/>
</dbReference>
<proteinExistence type="inferred from homology"/>
<dbReference type="Pfam" id="PF00248">
    <property type="entry name" value="Aldo_ket_red"/>
    <property type="match status" value="1"/>
</dbReference>
<dbReference type="Pfam" id="PF14429">
    <property type="entry name" value="DOCK-C2"/>
    <property type="match status" value="1"/>
</dbReference>
<dbReference type="PANTHER" id="PTHR45653:SF10">
    <property type="entry name" value="MYOBLAST CITY, ISOFORM B"/>
    <property type="match status" value="1"/>
</dbReference>
<evidence type="ECO:0000259" key="8">
    <source>
        <dbReference type="PROSITE" id="PS51651"/>
    </source>
</evidence>
<gene>
    <name evidence="9" type="ORF">DEBURN_LOCUS4347</name>
</gene>
<dbReference type="Gene3D" id="1.25.40.410">
    <property type="match status" value="1"/>
</dbReference>
<dbReference type="InterPro" id="IPR035892">
    <property type="entry name" value="C2_domain_sf"/>
</dbReference>
<feature type="region of interest" description="Disordered" evidence="6">
    <location>
        <begin position="1933"/>
        <end position="1966"/>
    </location>
</feature>
<evidence type="ECO:0000313" key="10">
    <source>
        <dbReference type="Proteomes" id="UP000789706"/>
    </source>
</evidence>
<dbReference type="OrthoDB" id="18896at2759"/>
<dbReference type="InterPro" id="IPR046769">
    <property type="entry name" value="DOCKER_Lobe_A"/>
</dbReference>
<evidence type="ECO:0000256" key="2">
    <source>
        <dbReference type="ARBA" id="ARBA00022490"/>
    </source>
</evidence>
<accession>A0A9N8ZGE8</accession>
<name>A0A9N8ZGE8_9GLOM</name>
<dbReference type="InterPro" id="IPR027007">
    <property type="entry name" value="C2_DOCK-type_domain"/>
</dbReference>
<dbReference type="Gene3D" id="2.30.30.40">
    <property type="entry name" value="SH3 Domains"/>
    <property type="match status" value="1"/>
</dbReference>
<evidence type="ECO:0000256" key="6">
    <source>
        <dbReference type="SAM" id="MobiDB-lite"/>
    </source>
</evidence>
<dbReference type="InterPro" id="IPR016024">
    <property type="entry name" value="ARM-type_fold"/>
</dbReference>
<dbReference type="Gene3D" id="1.20.58.740">
    <property type="match status" value="1"/>
</dbReference>